<evidence type="ECO:0000313" key="2">
    <source>
        <dbReference type="Proteomes" id="UP000076078"/>
    </source>
</evidence>
<dbReference type="OMA" id="MLMANMM"/>
<dbReference type="InterPro" id="IPR023214">
    <property type="entry name" value="HAD_sf"/>
</dbReference>
<reference evidence="1 2" key="1">
    <citation type="submission" date="2015-12" db="EMBL/GenBank/DDBJ databases">
        <title>Dictyostelia acquired genes for synthesis and detection of signals that induce cell-type specialization by lateral gene transfer from prokaryotes.</title>
        <authorList>
            <person name="Gloeckner G."/>
            <person name="Schaap P."/>
        </authorList>
    </citation>
    <scope>NUCLEOTIDE SEQUENCE [LARGE SCALE GENOMIC DNA]</scope>
    <source>
        <strain evidence="1 2">TK</strain>
    </source>
</reference>
<dbReference type="InterPro" id="IPR010021">
    <property type="entry name" value="PGPP1/Gep4"/>
</dbReference>
<dbReference type="Proteomes" id="UP000076078">
    <property type="component" value="Unassembled WGS sequence"/>
</dbReference>
<dbReference type="STRING" id="361077.A0A151Z9B7"/>
<dbReference type="GO" id="GO:0005737">
    <property type="term" value="C:cytoplasm"/>
    <property type="evidence" value="ECO:0007669"/>
    <property type="project" value="TreeGrafter"/>
</dbReference>
<sequence>MVQSWNSESLKCLKYVIKNKSLIVPHLRVVDIRDINYQQLKSMGFKGVLMDKDNTITQPFMPTIYEPYKDSIKECKRIFGDDNVAIISNSAGSSDDKNFILANAMEKSLGIHILKHNTKKPDGIQSVIDYFKAPPKDIVMIGDRFLTDILFGNLYGMFTIFTEPITSKGDNFVVKLIRNKEKEFVFNLIDKNGLKPPKHERYTEGTIKDRLK</sequence>
<dbReference type="Gene3D" id="3.40.50.1000">
    <property type="entry name" value="HAD superfamily/HAD-like"/>
    <property type="match status" value="1"/>
</dbReference>
<dbReference type="PANTHER" id="PTHR19288">
    <property type="entry name" value="4-NITROPHENYLPHOSPHATASE-RELATED"/>
    <property type="match status" value="1"/>
</dbReference>
<dbReference type="InterPro" id="IPR036412">
    <property type="entry name" value="HAD-like_sf"/>
</dbReference>
<evidence type="ECO:0000313" key="1">
    <source>
        <dbReference type="EMBL" id="KYQ90536.1"/>
    </source>
</evidence>
<dbReference type="AlphaFoldDB" id="A0A151Z9B7"/>
<name>A0A151Z9B7_TIELA</name>
<protein>
    <submittedName>
        <fullName evidence="1">Uncharacterized protein</fullName>
    </submittedName>
</protein>
<dbReference type="OrthoDB" id="198652at2759"/>
<dbReference type="Pfam" id="PF09419">
    <property type="entry name" value="PGP_phosphatase"/>
    <property type="match status" value="1"/>
</dbReference>
<dbReference type="SUPFAM" id="SSF56784">
    <property type="entry name" value="HAD-like"/>
    <property type="match status" value="1"/>
</dbReference>
<organism evidence="1 2">
    <name type="scientific">Tieghemostelium lacteum</name>
    <name type="common">Slime mold</name>
    <name type="synonym">Dictyostelium lacteum</name>
    <dbReference type="NCBI Taxonomy" id="361077"/>
    <lineage>
        <taxon>Eukaryota</taxon>
        <taxon>Amoebozoa</taxon>
        <taxon>Evosea</taxon>
        <taxon>Eumycetozoa</taxon>
        <taxon>Dictyostelia</taxon>
        <taxon>Dictyosteliales</taxon>
        <taxon>Raperosteliaceae</taxon>
        <taxon>Tieghemostelium</taxon>
    </lineage>
</organism>
<dbReference type="PANTHER" id="PTHR19288:SF25">
    <property type="entry name" value="PHOSPHATIDYLGLYCEROPHOSPHATASE GEP4, MITOCHONDRIAL"/>
    <property type="match status" value="1"/>
</dbReference>
<keyword evidence="2" id="KW-1185">Reference proteome</keyword>
<gene>
    <name evidence="1" type="ORF">DLAC_09161</name>
</gene>
<dbReference type="EMBL" id="LODT01000037">
    <property type="protein sequence ID" value="KYQ90536.1"/>
    <property type="molecule type" value="Genomic_DNA"/>
</dbReference>
<dbReference type="NCBIfam" id="TIGR01668">
    <property type="entry name" value="YqeG_hyp_ppase"/>
    <property type="match status" value="1"/>
</dbReference>
<comment type="caution">
    <text evidence="1">The sequence shown here is derived from an EMBL/GenBank/DDBJ whole genome shotgun (WGS) entry which is preliminary data.</text>
</comment>
<accession>A0A151Z9B7</accession>
<dbReference type="FunCoup" id="A0A151Z9B7">
    <property type="interactions" value="1"/>
</dbReference>
<dbReference type="InParanoid" id="A0A151Z9B7"/>
<dbReference type="GO" id="GO:0008962">
    <property type="term" value="F:phosphatidylglycerophosphatase activity"/>
    <property type="evidence" value="ECO:0007669"/>
    <property type="project" value="InterPro"/>
</dbReference>
<dbReference type="FunFam" id="3.40.50.1000:FF:000387">
    <property type="entry name" value="Predicted protein"/>
    <property type="match status" value="1"/>
</dbReference>
<dbReference type="InterPro" id="IPR027706">
    <property type="entry name" value="PGP_Pase"/>
</dbReference>
<proteinExistence type="predicted"/>